<keyword evidence="4" id="KW-1185">Reference proteome</keyword>
<reference evidence="3 4" key="1">
    <citation type="journal article" date="2022" name="Nat. Plants">
        <title>Genomes of leafy and leafless Platanthera orchids illuminate the evolution of mycoheterotrophy.</title>
        <authorList>
            <person name="Li M.H."/>
            <person name="Liu K.W."/>
            <person name="Li Z."/>
            <person name="Lu H.C."/>
            <person name="Ye Q.L."/>
            <person name="Zhang D."/>
            <person name="Wang J.Y."/>
            <person name="Li Y.F."/>
            <person name="Zhong Z.M."/>
            <person name="Liu X."/>
            <person name="Yu X."/>
            <person name="Liu D.K."/>
            <person name="Tu X.D."/>
            <person name="Liu B."/>
            <person name="Hao Y."/>
            <person name="Liao X.Y."/>
            <person name="Jiang Y.T."/>
            <person name="Sun W.H."/>
            <person name="Chen J."/>
            <person name="Chen Y.Q."/>
            <person name="Ai Y."/>
            <person name="Zhai J.W."/>
            <person name="Wu S.S."/>
            <person name="Zhou Z."/>
            <person name="Hsiao Y.Y."/>
            <person name="Wu W.L."/>
            <person name="Chen Y.Y."/>
            <person name="Lin Y.F."/>
            <person name="Hsu J.L."/>
            <person name="Li C.Y."/>
            <person name="Wang Z.W."/>
            <person name="Zhao X."/>
            <person name="Zhong W.Y."/>
            <person name="Ma X.K."/>
            <person name="Ma L."/>
            <person name="Huang J."/>
            <person name="Chen G.Z."/>
            <person name="Huang M.Z."/>
            <person name="Huang L."/>
            <person name="Peng D.H."/>
            <person name="Luo Y.B."/>
            <person name="Zou S.Q."/>
            <person name="Chen S.P."/>
            <person name="Lan S."/>
            <person name="Tsai W.C."/>
            <person name="Van de Peer Y."/>
            <person name="Liu Z.J."/>
        </authorList>
    </citation>
    <scope>NUCLEOTIDE SEQUENCE [LARGE SCALE GENOMIC DNA]</scope>
    <source>
        <strain evidence="3">Lor288</strain>
    </source>
</reference>
<evidence type="ECO:0000256" key="1">
    <source>
        <dbReference type="SAM" id="MobiDB-lite"/>
    </source>
</evidence>
<dbReference type="PANTHER" id="PTHR34379:SF6">
    <property type="entry name" value="PROTEIN 3F"/>
    <property type="match status" value="1"/>
</dbReference>
<organism evidence="3 4">
    <name type="scientific">Platanthera guangdongensis</name>
    <dbReference type="NCBI Taxonomy" id="2320717"/>
    <lineage>
        <taxon>Eukaryota</taxon>
        <taxon>Viridiplantae</taxon>
        <taxon>Streptophyta</taxon>
        <taxon>Embryophyta</taxon>
        <taxon>Tracheophyta</taxon>
        <taxon>Spermatophyta</taxon>
        <taxon>Magnoliopsida</taxon>
        <taxon>Liliopsida</taxon>
        <taxon>Asparagales</taxon>
        <taxon>Orchidaceae</taxon>
        <taxon>Orchidoideae</taxon>
        <taxon>Orchideae</taxon>
        <taxon>Orchidinae</taxon>
        <taxon>Platanthera</taxon>
    </lineage>
</organism>
<dbReference type="InterPro" id="IPR040411">
    <property type="entry name" value="At5g23160-like"/>
</dbReference>
<accession>A0ABR2M502</accession>
<evidence type="ECO:0000313" key="3">
    <source>
        <dbReference type="EMBL" id="KAK8958764.1"/>
    </source>
</evidence>
<dbReference type="PANTHER" id="PTHR34379">
    <property type="entry name" value="OS07G0553800 PROTEIN"/>
    <property type="match status" value="1"/>
</dbReference>
<proteinExistence type="predicted"/>
<sequence length="276" mass="30805">MGANILIYKSSNKSKAARSSCFFCCFNTDRSTVSHDSRNSKISPAAAAVAVTADGRVKSKATCFCWFWIQRKKKRLLEQQINNPSPVPSYMARNLNATKVKVNRSKSLPAEQRRKLAADDGLISAEFQRPLLRQLTPKYDTRSRAETPNFPPEPVLGRRNHNQLGPNRPAAVTLRVNSPARMKRGKKHGPDVSLTVLGVTLAVTVFYGRSAAVVSLCACLYLVAFFRRPTLARKKMDRIAGAGHVGPREYRRKVVKEGFQERGNKNATRIVHALER</sequence>
<feature type="transmembrane region" description="Helical" evidence="2">
    <location>
        <begin position="206"/>
        <end position="226"/>
    </location>
</feature>
<dbReference type="Proteomes" id="UP001412067">
    <property type="component" value="Unassembled WGS sequence"/>
</dbReference>
<keyword evidence="2" id="KW-0812">Transmembrane</keyword>
<dbReference type="EMBL" id="JBBWWR010000012">
    <property type="protein sequence ID" value="KAK8958764.1"/>
    <property type="molecule type" value="Genomic_DNA"/>
</dbReference>
<keyword evidence="2" id="KW-0472">Membrane</keyword>
<protein>
    <submittedName>
        <fullName evidence="3">Uncharacterized protein</fullName>
    </submittedName>
</protein>
<comment type="caution">
    <text evidence="3">The sequence shown here is derived from an EMBL/GenBank/DDBJ whole genome shotgun (WGS) entry which is preliminary data.</text>
</comment>
<keyword evidence="2" id="KW-1133">Transmembrane helix</keyword>
<gene>
    <name evidence="3" type="ORF">KSP40_PGU021612</name>
</gene>
<name>A0ABR2M502_9ASPA</name>
<feature type="region of interest" description="Disordered" evidence="1">
    <location>
        <begin position="141"/>
        <end position="168"/>
    </location>
</feature>
<evidence type="ECO:0000256" key="2">
    <source>
        <dbReference type="SAM" id="Phobius"/>
    </source>
</evidence>
<evidence type="ECO:0000313" key="4">
    <source>
        <dbReference type="Proteomes" id="UP001412067"/>
    </source>
</evidence>